<organism evidence="1">
    <name type="scientific">Kuenenia stuttgartiensis</name>
    <dbReference type="NCBI Taxonomy" id="174633"/>
    <lineage>
        <taxon>Bacteria</taxon>
        <taxon>Pseudomonadati</taxon>
        <taxon>Planctomycetota</taxon>
        <taxon>Candidatus Brocadiia</taxon>
        <taxon>Candidatus Brocadiales</taxon>
        <taxon>Candidatus Brocadiaceae</taxon>
        <taxon>Candidatus Kuenenia</taxon>
    </lineage>
</organism>
<dbReference type="Proteomes" id="UP000501926">
    <property type="component" value="Chromosome"/>
</dbReference>
<sequence length="50" mass="5638">MDDFCFCPSTNRPHNDRAISLCGLFFGLHICDICVSPTFATQWVDKSLSQ</sequence>
<evidence type="ECO:0000313" key="3">
    <source>
        <dbReference type="Proteomes" id="UP000501926"/>
    </source>
</evidence>
<reference evidence="1" key="2">
    <citation type="submission" date="2006-01" db="EMBL/GenBank/DDBJ databases">
        <authorList>
            <person name="Genoscope"/>
        </authorList>
    </citation>
    <scope>NUCLEOTIDE SEQUENCE</scope>
</reference>
<dbReference type="EMBL" id="CT573073">
    <property type="protein sequence ID" value="CAJ71560.1"/>
    <property type="molecule type" value="Genomic_DNA"/>
</dbReference>
<gene>
    <name evidence="2" type="ORF">KsCSTR_45820</name>
    <name evidence="1" type="ORF">kustc0815</name>
</gene>
<reference evidence="2 3" key="3">
    <citation type="submission" date="2020-02" db="EMBL/GenBank/DDBJ databases">
        <title>Newly sequenced genome of strain CSTR1 showed variability in Candidatus Kuenenia stuttgartiensis genomes.</title>
        <authorList>
            <person name="Ding C."/>
            <person name="Adrian L."/>
        </authorList>
    </citation>
    <scope>NUCLEOTIDE SEQUENCE [LARGE SCALE GENOMIC DNA]</scope>
    <source>
        <strain evidence="2 3">CSTR1</strain>
    </source>
</reference>
<dbReference type="AlphaFoldDB" id="Q1PWG0"/>
<evidence type="ECO:0000313" key="1">
    <source>
        <dbReference type="EMBL" id="CAJ71560.1"/>
    </source>
</evidence>
<dbReference type="EMBL" id="CP049055">
    <property type="protein sequence ID" value="QII13961.1"/>
    <property type="molecule type" value="Genomic_DNA"/>
</dbReference>
<protein>
    <submittedName>
        <fullName evidence="1">Uncharacterized protein</fullName>
    </submittedName>
</protein>
<proteinExistence type="predicted"/>
<reference evidence="1" key="1">
    <citation type="journal article" date="2006" name="Nature">
        <title>Deciphering the evolution and metabolism of an anammox bacterium from a community genome.</title>
        <authorList>
            <person name="Strous M."/>
            <person name="Pelletier E."/>
            <person name="Mangenot S."/>
            <person name="Rattei T."/>
            <person name="Lehner A."/>
            <person name="Taylor M.W."/>
            <person name="Horn M."/>
            <person name="Daims H."/>
            <person name="Bartol-Mavel D."/>
            <person name="Wincker P."/>
            <person name="Barbe V."/>
            <person name="Fonknechten N."/>
            <person name="Vallenet D."/>
            <person name="Segurens B."/>
            <person name="Schenowitz-Truong C."/>
            <person name="Medigue C."/>
            <person name="Collingro A."/>
            <person name="Snel B."/>
            <person name="Dutilh B.E."/>
            <person name="OpDenCamp H.J.M."/>
            <person name="vanDerDrift C."/>
            <person name="Cirpus I."/>
            <person name="vanDePas-Schoonen K.T."/>
            <person name="Harhangi H.R."/>
            <person name="vanNiftrik L."/>
            <person name="Schmid M."/>
            <person name="Keltjens J."/>
            <person name="vanDeVossenberg J."/>
            <person name="Kartal B."/>
            <person name="Meier H."/>
            <person name="Frishman D."/>
            <person name="Huynen M.A."/>
            <person name="Mewes H."/>
            <person name="Weissenbach J."/>
            <person name="Jetten M.S.M."/>
            <person name="Wagner M."/>
            <person name="LePaslier D."/>
        </authorList>
    </citation>
    <scope>NUCLEOTIDE SEQUENCE</scope>
</reference>
<accession>Q1PWG0</accession>
<evidence type="ECO:0000313" key="2">
    <source>
        <dbReference type="EMBL" id="QII13961.1"/>
    </source>
</evidence>
<name>Q1PWG0_KUEST</name>